<dbReference type="STRING" id="490189.SAMN02927903_03067"/>
<feature type="signal peptide" evidence="1">
    <location>
        <begin position="1"/>
        <end position="18"/>
    </location>
</feature>
<feature type="chain" id="PRO_5011677602" evidence="1">
    <location>
        <begin position="19"/>
        <end position="208"/>
    </location>
</feature>
<dbReference type="AlphaFoldDB" id="A0A1G5K2X1"/>
<evidence type="ECO:0000256" key="1">
    <source>
        <dbReference type="SAM" id="SignalP"/>
    </source>
</evidence>
<keyword evidence="4" id="KW-1185">Reference proteome</keyword>
<evidence type="ECO:0000313" key="3">
    <source>
        <dbReference type="EMBL" id="SCY94995.1"/>
    </source>
</evidence>
<evidence type="ECO:0000259" key="2">
    <source>
        <dbReference type="Pfam" id="PF21602"/>
    </source>
</evidence>
<dbReference type="EMBL" id="FMVF01000019">
    <property type="protein sequence ID" value="SCY94995.1"/>
    <property type="molecule type" value="Genomic_DNA"/>
</dbReference>
<dbReference type="Proteomes" id="UP000199354">
    <property type="component" value="Unassembled WGS sequence"/>
</dbReference>
<keyword evidence="1" id="KW-0732">Signal</keyword>
<dbReference type="Pfam" id="PF21602">
    <property type="entry name" value="GldM_3rd"/>
    <property type="match status" value="1"/>
</dbReference>
<reference evidence="3 4" key="1">
    <citation type="submission" date="2016-10" db="EMBL/GenBank/DDBJ databases">
        <authorList>
            <person name="de Groot N.N."/>
        </authorList>
    </citation>
    <scope>NUCLEOTIDE SEQUENCE [LARGE SCALE GENOMIC DNA]</scope>
    <source>
        <strain evidence="3 4">CGMCC 1.7031</strain>
    </source>
</reference>
<proteinExistence type="predicted"/>
<dbReference type="RefSeq" id="WP_139149714.1">
    <property type="nucleotide sequence ID" value="NZ_FMVF01000019.1"/>
</dbReference>
<name>A0A1G5K2X1_9FLAO</name>
<organism evidence="3 4">
    <name type="scientific">Flavobacterium caeni</name>
    <dbReference type="NCBI Taxonomy" id="490189"/>
    <lineage>
        <taxon>Bacteria</taxon>
        <taxon>Pseudomonadati</taxon>
        <taxon>Bacteroidota</taxon>
        <taxon>Flavobacteriia</taxon>
        <taxon>Flavobacteriales</taxon>
        <taxon>Flavobacteriaceae</taxon>
        <taxon>Flavobacterium</taxon>
    </lineage>
</organism>
<gene>
    <name evidence="3" type="ORF">SAMN02927903_03067</name>
</gene>
<protein>
    <submittedName>
        <fullName evidence="3">GldM C-terminal domain-containing protein</fullName>
    </submittedName>
</protein>
<accession>A0A1G5K2X1</accession>
<sequence length="208" mass="23766">MRNISLIIFFFICSLCSAQEFYLTSEINHTIIKSIPNPIIFSFPGKECNDFNLSTDNGKIEKSNSNCKYLIYPDSIGFAKVIVKNKNGKKIGEKNFQVRNVDFRVIVPGIEDYNIKDVNLFGHTARLQITSDDLACISISWKLECELMIVENDRNIHFKIRSENGILNPEIKDQFALLKNGNLVLFNDIKLIIDNKIFKAPGIMLKVQ</sequence>
<dbReference type="InterPro" id="IPR048406">
    <property type="entry name" value="GldM_Ig-like-2"/>
</dbReference>
<feature type="domain" description="Gliding motility-associated protein GldM second immunoglobulin-like" evidence="2">
    <location>
        <begin position="35"/>
        <end position="99"/>
    </location>
</feature>
<evidence type="ECO:0000313" key="4">
    <source>
        <dbReference type="Proteomes" id="UP000199354"/>
    </source>
</evidence>